<sequence>MKLPLYYEHNVPKELNAGDSNAGLWYDKFCHKWIVNGGSYWNLKSFPQNKTTINPKAEWINTVTGMKIGKAERISEMNRRLVNMVEILKGKMCVLATEWRFVSGLGREHPVENGFAWHHTLGTPYLPGTSFKGVIRSWVENQEENYLPGDEKGDVINRIFGPRDKSEKKLGSVLFFDALPVDPVRLEAEIMTPHYSDYYRDKTPPADWLKPEPIQFLTVAPGQAFIFAVAPCHPEEEQSKKDVQKVFQWLEEALTWQGAGAKTAVGYGRFVQDLQAEQMWEDRRKKQQREEKQQEQERIEKELAEKRLNELASMSQVRREMEEDGVSDRPNDFMEQLTKKWLPRLEEAEPAERLEIAAILAEWYRKNKPNDWKKPKGKNKDKVEKIKSVLM</sequence>
<dbReference type="AlphaFoldDB" id="C8W2P5"/>
<evidence type="ECO:0000259" key="4">
    <source>
        <dbReference type="Pfam" id="PF03787"/>
    </source>
</evidence>
<dbReference type="GO" id="GO:0051607">
    <property type="term" value="P:defense response to virus"/>
    <property type="evidence" value="ECO:0007669"/>
    <property type="project" value="UniProtKB-KW"/>
</dbReference>
<evidence type="ECO:0000256" key="3">
    <source>
        <dbReference type="SAM" id="MobiDB-lite"/>
    </source>
</evidence>
<dbReference type="STRING" id="485916.Dtox_2975"/>
<evidence type="ECO:0000313" key="5">
    <source>
        <dbReference type="EMBL" id="ACV63729.1"/>
    </source>
</evidence>
<dbReference type="PANTHER" id="PTHR39965:SF1">
    <property type="entry name" value="CRISPR SYSTEM CMR SUBUNIT CMR6"/>
    <property type="match status" value="1"/>
</dbReference>
<dbReference type="InterPro" id="IPR010172">
    <property type="entry name" value="CRISPR-assoc_prot_TM1791"/>
</dbReference>
<dbReference type="Pfam" id="PF03787">
    <property type="entry name" value="RAMPs"/>
    <property type="match status" value="1"/>
</dbReference>
<accession>C8W2P5</accession>
<dbReference type="eggNOG" id="COG1604">
    <property type="taxonomic scope" value="Bacteria"/>
</dbReference>
<protein>
    <submittedName>
        <fullName evidence="5">CRISPR-associated RAMP protein, Cmr6 family</fullName>
    </submittedName>
</protein>
<dbReference type="OrthoDB" id="9813956at2"/>
<dbReference type="InterPro" id="IPR005537">
    <property type="entry name" value="RAMP_III_fam"/>
</dbReference>
<gene>
    <name evidence="5" type="ordered locus">Dtox_2975</name>
</gene>
<organism evidence="5 6">
    <name type="scientific">Desulfofarcimen acetoxidans (strain ATCC 49208 / DSM 771 / KCTC 5769 / VKM B-1644 / 5575)</name>
    <name type="common">Desulfotomaculum acetoxidans</name>
    <dbReference type="NCBI Taxonomy" id="485916"/>
    <lineage>
        <taxon>Bacteria</taxon>
        <taxon>Bacillati</taxon>
        <taxon>Bacillota</taxon>
        <taxon>Clostridia</taxon>
        <taxon>Eubacteriales</taxon>
        <taxon>Peptococcaceae</taxon>
        <taxon>Desulfofarcimen</taxon>
    </lineage>
</organism>
<reference evidence="5 6" key="1">
    <citation type="journal article" date="2009" name="Stand. Genomic Sci.">
        <title>Complete genome sequence of Desulfotomaculum acetoxidans type strain (5575).</title>
        <authorList>
            <person name="Spring S."/>
            <person name="Lapidus A."/>
            <person name="Schroder M."/>
            <person name="Gleim D."/>
            <person name="Sims D."/>
            <person name="Meincke L."/>
            <person name="Glavina Del Rio T."/>
            <person name="Tice H."/>
            <person name="Copeland A."/>
            <person name="Cheng J.F."/>
            <person name="Lucas S."/>
            <person name="Chen F."/>
            <person name="Nolan M."/>
            <person name="Bruce D."/>
            <person name="Goodwin L."/>
            <person name="Pitluck S."/>
            <person name="Ivanova N."/>
            <person name="Mavromatis K."/>
            <person name="Mikhailova N."/>
            <person name="Pati A."/>
            <person name="Chen A."/>
            <person name="Palaniappan K."/>
            <person name="Land M."/>
            <person name="Hauser L."/>
            <person name="Chang Y.J."/>
            <person name="Jeffries C.D."/>
            <person name="Chain P."/>
            <person name="Saunders E."/>
            <person name="Brettin T."/>
            <person name="Detter J.C."/>
            <person name="Goker M."/>
            <person name="Bristow J."/>
            <person name="Eisen J.A."/>
            <person name="Markowitz V."/>
            <person name="Hugenholtz P."/>
            <person name="Kyrpides N.C."/>
            <person name="Klenk H.P."/>
            <person name="Han C."/>
        </authorList>
    </citation>
    <scope>NUCLEOTIDE SEQUENCE [LARGE SCALE GENOMIC DNA]</scope>
    <source>
        <strain evidence="6">ATCC 49208 / DSM 771 / VKM B-1644</strain>
    </source>
</reference>
<dbReference type="KEGG" id="dae:Dtox_2975"/>
<evidence type="ECO:0000256" key="2">
    <source>
        <dbReference type="SAM" id="Coils"/>
    </source>
</evidence>
<dbReference type="EMBL" id="CP001720">
    <property type="protein sequence ID" value="ACV63729.1"/>
    <property type="molecule type" value="Genomic_DNA"/>
</dbReference>
<dbReference type="Proteomes" id="UP000002217">
    <property type="component" value="Chromosome"/>
</dbReference>
<feature type="coiled-coil region" evidence="2">
    <location>
        <begin position="277"/>
        <end position="314"/>
    </location>
</feature>
<evidence type="ECO:0000313" key="6">
    <source>
        <dbReference type="Proteomes" id="UP000002217"/>
    </source>
</evidence>
<keyword evidence="2" id="KW-0175">Coiled coil</keyword>
<dbReference type="NCBIfam" id="TIGR01898">
    <property type="entry name" value="cas_TM1791_cmr6"/>
    <property type="match status" value="1"/>
</dbReference>
<keyword evidence="6" id="KW-1185">Reference proteome</keyword>
<dbReference type="HOGENOM" id="CLU_053305_0_0_9"/>
<feature type="domain" description="CRISPR type III-associated protein" evidence="4">
    <location>
        <begin position="60"/>
        <end position="270"/>
    </location>
</feature>
<name>C8W2P5_DESAS</name>
<feature type="region of interest" description="Disordered" evidence="3">
    <location>
        <begin position="368"/>
        <end position="391"/>
    </location>
</feature>
<keyword evidence="1" id="KW-0051">Antiviral defense</keyword>
<proteinExistence type="predicted"/>
<dbReference type="PANTHER" id="PTHR39965">
    <property type="entry name" value="CRISPR SYSTEM CMR SUBUNIT CMR6"/>
    <property type="match status" value="1"/>
</dbReference>
<evidence type="ECO:0000256" key="1">
    <source>
        <dbReference type="ARBA" id="ARBA00023118"/>
    </source>
</evidence>
<dbReference type="RefSeq" id="WP_015758421.1">
    <property type="nucleotide sequence ID" value="NC_013216.1"/>
</dbReference>